<dbReference type="Proteomes" id="UP000001554">
    <property type="component" value="Chromosome 18"/>
</dbReference>
<dbReference type="Pfam" id="PF10545">
    <property type="entry name" value="MADF_DNA_bdg"/>
    <property type="match status" value="1"/>
</dbReference>
<evidence type="ECO:0000256" key="1">
    <source>
        <dbReference type="SAM" id="MobiDB-lite"/>
    </source>
</evidence>
<evidence type="ECO:0000313" key="4">
    <source>
        <dbReference type="RefSeq" id="XP_035661295.1"/>
    </source>
</evidence>
<gene>
    <name evidence="4" type="primary">LOC118405725</name>
</gene>
<feature type="compositionally biased region" description="Polar residues" evidence="1">
    <location>
        <begin position="256"/>
        <end position="269"/>
    </location>
</feature>
<dbReference type="AlphaFoldDB" id="A0A9J7HN11"/>
<feature type="compositionally biased region" description="Basic residues" evidence="1">
    <location>
        <begin position="1"/>
        <end position="10"/>
    </location>
</feature>
<name>A0A9J7HN11_BRAFL</name>
<sequence length="269" mass="30207">MPPKGKKGKGRGGGLANPVPNSAEIVEGTSGDVASSTVPPNGQKRGRGRGRRAAVSAPPPPTEKERPNAATEVSSGSRPKETVVRRAQYPWNPTQEDELAEFWLQNPIFYDKTQENYKNKAMKVQLIQELIEQHREEWEKVHSALPTVDQVTAHFRNARTRFGKLLRRKSGAAAPILSHKDHFIMDRYRFLRPHIQRKRTTATHIFPGVQTTGDATDEEYDDDNDDDDDDAGDDDDDDDEQSLQESQHDPADNEQGIISQEQSTTKQMQ</sequence>
<reference evidence="3" key="1">
    <citation type="journal article" date="2020" name="Nat. Ecol. Evol.">
        <title>Deeply conserved synteny resolves early events in vertebrate evolution.</title>
        <authorList>
            <person name="Simakov O."/>
            <person name="Marletaz F."/>
            <person name="Yue J.X."/>
            <person name="O'Connell B."/>
            <person name="Jenkins J."/>
            <person name="Brandt A."/>
            <person name="Calef R."/>
            <person name="Tung C.H."/>
            <person name="Huang T.K."/>
            <person name="Schmutz J."/>
            <person name="Satoh N."/>
            <person name="Yu J.K."/>
            <person name="Putnam N.H."/>
            <person name="Green R.E."/>
            <person name="Rokhsar D.S."/>
        </authorList>
    </citation>
    <scope>NUCLEOTIDE SEQUENCE [LARGE SCALE GENOMIC DNA]</scope>
    <source>
        <strain evidence="3">S238N-H82</strain>
    </source>
</reference>
<feature type="compositionally biased region" description="Acidic residues" evidence="1">
    <location>
        <begin position="215"/>
        <end position="242"/>
    </location>
</feature>
<dbReference type="InterPro" id="IPR006578">
    <property type="entry name" value="MADF-dom"/>
</dbReference>
<reference evidence="4" key="2">
    <citation type="submission" date="2025-08" db="UniProtKB">
        <authorList>
            <consortium name="RefSeq"/>
        </authorList>
    </citation>
    <scope>IDENTIFICATION</scope>
    <source>
        <strain evidence="4">S238N-H82</strain>
        <tissue evidence="4">Testes</tissue>
    </source>
</reference>
<feature type="region of interest" description="Disordered" evidence="1">
    <location>
        <begin position="1"/>
        <end position="81"/>
    </location>
</feature>
<dbReference type="GeneID" id="118405725"/>
<evidence type="ECO:0000313" key="3">
    <source>
        <dbReference type="Proteomes" id="UP000001554"/>
    </source>
</evidence>
<dbReference type="OrthoDB" id="8854996at2759"/>
<dbReference type="RefSeq" id="XP_035661295.1">
    <property type="nucleotide sequence ID" value="XM_035805402.1"/>
</dbReference>
<protein>
    <submittedName>
        <fullName evidence="4">Uncharacterized protein LOC118405725 isoform X1</fullName>
    </submittedName>
</protein>
<organism evidence="3 4">
    <name type="scientific">Branchiostoma floridae</name>
    <name type="common">Florida lancelet</name>
    <name type="synonym">Amphioxus</name>
    <dbReference type="NCBI Taxonomy" id="7739"/>
    <lineage>
        <taxon>Eukaryota</taxon>
        <taxon>Metazoa</taxon>
        <taxon>Chordata</taxon>
        <taxon>Cephalochordata</taxon>
        <taxon>Leptocardii</taxon>
        <taxon>Amphioxiformes</taxon>
        <taxon>Branchiostomatidae</taxon>
        <taxon>Branchiostoma</taxon>
    </lineage>
</organism>
<feature type="domain" description="MADF" evidence="2">
    <location>
        <begin position="101"/>
        <end position="191"/>
    </location>
</feature>
<evidence type="ECO:0000259" key="2">
    <source>
        <dbReference type="Pfam" id="PF10545"/>
    </source>
</evidence>
<keyword evidence="3" id="KW-1185">Reference proteome</keyword>
<accession>A0A9J7HN11</accession>
<proteinExistence type="predicted"/>
<dbReference type="KEGG" id="bfo:118405725"/>
<feature type="region of interest" description="Disordered" evidence="1">
    <location>
        <begin position="201"/>
        <end position="269"/>
    </location>
</feature>